<dbReference type="Gramene" id="Psat3g036440.2">
    <property type="protein sequence ID" value="Psat3g036440.2.cds"/>
    <property type="gene ID" value="Psat3g036440"/>
</dbReference>
<dbReference type="Proteomes" id="UP001058974">
    <property type="component" value="Chromosome 3"/>
</dbReference>
<keyword evidence="7" id="KW-0472">Membrane</keyword>
<comment type="caution">
    <text evidence="8">The sequence shown here is derived from an EMBL/GenBank/DDBJ whole genome shotgun (WGS) entry which is preliminary data.</text>
</comment>
<evidence type="ECO:0000256" key="6">
    <source>
        <dbReference type="RuleBase" id="RU000461"/>
    </source>
</evidence>
<sequence length="518" mass="59897">MVYHPSQHTLVIILLLLSFPLIFLFLLNHRRKVSAAKRRLPPGPPGWPIFGNMFQLGEMPHRTLTNLRQKYGPILWLKIGAINTMAILSAKEATIFFKNHDHSFADRTITETMRAHNYDKSSLALAPYGSYWRLMRRLVTVDMLVMKRINDTVSVRRKCVDDMLTWVAKEAVQLKEGRGLHLSRFVFFMSFNLFGNLMLSRDMFDMESENGSEFFKAVMGLMEWTGHANVSDLFPWLRWLDPQGLRRKMDRDMGKALKFASTFVKERLDLEGVRDDDRTRDFLDVLLEFQRNENQNSLNISDKDLNIFILEIFLAGSETTSSTIEWAMTELLCNRECMLKVKTELNSVVGGAKDVEESDIEKLPYLQAVVKESLRLHPPIPLLVPRKAVQETEFMGYLIPKDTQVFVNAWAIGRDPDVWEEPLVFKPERFWDSDSKSYKTDYKGQHYEFIPFGAGRRMCAGVPLAHRILHLVLGSLLHRFDWELDSNVSALTMDMRDNLGITMRKFEPLLVVPKLVAS</sequence>
<dbReference type="GO" id="GO:0016705">
    <property type="term" value="F:oxidoreductase activity, acting on paired donors, with incorporation or reduction of molecular oxygen"/>
    <property type="evidence" value="ECO:0007669"/>
    <property type="project" value="InterPro"/>
</dbReference>
<keyword evidence="4 5" id="KW-0408">Iron</keyword>
<dbReference type="OrthoDB" id="1055148at2759"/>
<gene>
    <name evidence="8" type="ORF">KIW84_031445</name>
</gene>
<name>A0A9D4XSE2_PEA</name>
<keyword evidence="2 5" id="KW-0479">Metal-binding</keyword>
<dbReference type="Gramene" id="Psat03G0144500-T1">
    <property type="protein sequence ID" value="KAI5425628.1"/>
    <property type="gene ID" value="KIW84_031445"/>
</dbReference>
<dbReference type="InterPro" id="IPR017972">
    <property type="entry name" value="Cyt_P450_CS"/>
</dbReference>
<dbReference type="Gene3D" id="1.10.630.10">
    <property type="entry name" value="Cytochrome P450"/>
    <property type="match status" value="1"/>
</dbReference>
<keyword evidence="3 6" id="KW-0560">Oxidoreductase</keyword>
<dbReference type="InterPro" id="IPR002401">
    <property type="entry name" value="Cyt_P450_E_grp-I"/>
</dbReference>
<dbReference type="PROSITE" id="PS00086">
    <property type="entry name" value="CYTOCHROME_P450"/>
    <property type="match status" value="1"/>
</dbReference>
<keyword evidence="7" id="KW-1133">Transmembrane helix</keyword>
<keyword evidence="7" id="KW-0812">Transmembrane</keyword>
<dbReference type="FunFam" id="1.10.630.10:FF:000007">
    <property type="entry name" value="Cytochrome P450 76C4"/>
    <property type="match status" value="1"/>
</dbReference>
<dbReference type="InterPro" id="IPR036396">
    <property type="entry name" value="Cyt_P450_sf"/>
</dbReference>
<dbReference type="InterPro" id="IPR001128">
    <property type="entry name" value="Cyt_P450"/>
</dbReference>
<evidence type="ECO:0000256" key="5">
    <source>
        <dbReference type="PIRSR" id="PIRSR602401-1"/>
    </source>
</evidence>
<dbReference type="GO" id="GO:0005506">
    <property type="term" value="F:iron ion binding"/>
    <property type="evidence" value="ECO:0007669"/>
    <property type="project" value="InterPro"/>
</dbReference>
<dbReference type="CDD" id="cd11073">
    <property type="entry name" value="CYP76-like"/>
    <property type="match status" value="1"/>
</dbReference>
<dbReference type="SMR" id="A0A9D4XSE2"/>
<dbReference type="GO" id="GO:0020037">
    <property type="term" value="F:heme binding"/>
    <property type="evidence" value="ECO:0007669"/>
    <property type="project" value="InterPro"/>
</dbReference>
<evidence type="ECO:0008006" key="10">
    <source>
        <dbReference type="Google" id="ProtNLM"/>
    </source>
</evidence>
<feature type="transmembrane region" description="Helical" evidence="7">
    <location>
        <begin position="6"/>
        <end position="27"/>
    </location>
</feature>
<evidence type="ECO:0000313" key="8">
    <source>
        <dbReference type="EMBL" id="KAI5425628.1"/>
    </source>
</evidence>
<keyword evidence="9" id="KW-1185">Reference proteome</keyword>
<evidence type="ECO:0000256" key="4">
    <source>
        <dbReference type="ARBA" id="ARBA00023004"/>
    </source>
</evidence>
<evidence type="ECO:0000256" key="2">
    <source>
        <dbReference type="ARBA" id="ARBA00022723"/>
    </source>
</evidence>
<feature type="binding site" description="axial binding residue" evidence="5">
    <location>
        <position position="459"/>
    </location>
    <ligand>
        <name>heme</name>
        <dbReference type="ChEBI" id="CHEBI:30413"/>
    </ligand>
    <ligandPart>
        <name>Fe</name>
        <dbReference type="ChEBI" id="CHEBI:18248"/>
    </ligandPart>
</feature>
<evidence type="ECO:0000313" key="9">
    <source>
        <dbReference type="Proteomes" id="UP001058974"/>
    </source>
</evidence>
<comment type="similarity">
    <text evidence="1 6">Belongs to the cytochrome P450 family.</text>
</comment>
<dbReference type="AlphaFoldDB" id="A0A9D4XSE2"/>
<reference evidence="8 9" key="1">
    <citation type="journal article" date="2022" name="Nat. Genet.">
        <title>Improved pea reference genome and pan-genome highlight genomic features and evolutionary characteristics.</title>
        <authorList>
            <person name="Yang T."/>
            <person name="Liu R."/>
            <person name="Luo Y."/>
            <person name="Hu S."/>
            <person name="Wang D."/>
            <person name="Wang C."/>
            <person name="Pandey M.K."/>
            <person name="Ge S."/>
            <person name="Xu Q."/>
            <person name="Li N."/>
            <person name="Li G."/>
            <person name="Huang Y."/>
            <person name="Saxena R.K."/>
            <person name="Ji Y."/>
            <person name="Li M."/>
            <person name="Yan X."/>
            <person name="He Y."/>
            <person name="Liu Y."/>
            <person name="Wang X."/>
            <person name="Xiang C."/>
            <person name="Varshney R.K."/>
            <person name="Ding H."/>
            <person name="Gao S."/>
            <person name="Zong X."/>
        </authorList>
    </citation>
    <scope>NUCLEOTIDE SEQUENCE [LARGE SCALE GENOMIC DNA]</scope>
    <source>
        <strain evidence="8 9">cv. Zhongwan 6</strain>
    </source>
</reference>
<dbReference type="EMBL" id="JAMSHJ010000003">
    <property type="protein sequence ID" value="KAI5425628.1"/>
    <property type="molecule type" value="Genomic_DNA"/>
</dbReference>
<dbReference type="PANTHER" id="PTHR47950">
    <property type="entry name" value="CYTOCHROME P450, FAMILY 76, SUBFAMILY C, POLYPEPTIDE 5-RELATED"/>
    <property type="match status" value="1"/>
</dbReference>
<comment type="cofactor">
    <cofactor evidence="5">
        <name>heme</name>
        <dbReference type="ChEBI" id="CHEBI:30413"/>
    </cofactor>
</comment>
<dbReference type="GO" id="GO:0004497">
    <property type="term" value="F:monooxygenase activity"/>
    <property type="evidence" value="ECO:0007669"/>
    <property type="project" value="UniProtKB-KW"/>
</dbReference>
<keyword evidence="5 6" id="KW-0349">Heme</keyword>
<proteinExistence type="inferred from homology"/>
<evidence type="ECO:0000256" key="7">
    <source>
        <dbReference type="SAM" id="Phobius"/>
    </source>
</evidence>
<dbReference type="PRINTS" id="PR00385">
    <property type="entry name" value="P450"/>
</dbReference>
<dbReference type="SUPFAM" id="SSF48264">
    <property type="entry name" value="Cytochrome P450"/>
    <property type="match status" value="1"/>
</dbReference>
<keyword evidence="6" id="KW-0503">Monooxygenase</keyword>
<dbReference type="PANTHER" id="PTHR47950:SF14">
    <property type="entry name" value="CYTOCHROME P450 76A2-LIKE ISOFORM X1"/>
    <property type="match status" value="1"/>
</dbReference>
<accession>A0A9D4XSE2</accession>
<evidence type="ECO:0000256" key="1">
    <source>
        <dbReference type="ARBA" id="ARBA00010617"/>
    </source>
</evidence>
<organism evidence="8 9">
    <name type="scientific">Pisum sativum</name>
    <name type="common">Garden pea</name>
    <name type="synonym">Lathyrus oleraceus</name>
    <dbReference type="NCBI Taxonomy" id="3888"/>
    <lineage>
        <taxon>Eukaryota</taxon>
        <taxon>Viridiplantae</taxon>
        <taxon>Streptophyta</taxon>
        <taxon>Embryophyta</taxon>
        <taxon>Tracheophyta</taxon>
        <taxon>Spermatophyta</taxon>
        <taxon>Magnoliopsida</taxon>
        <taxon>eudicotyledons</taxon>
        <taxon>Gunneridae</taxon>
        <taxon>Pentapetalae</taxon>
        <taxon>rosids</taxon>
        <taxon>fabids</taxon>
        <taxon>Fabales</taxon>
        <taxon>Fabaceae</taxon>
        <taxon>Papilionoideae</taxon>
        <taxon>50 kb inversion clade</taxon>
        <taxon>NPAAA clade</taxon>
        <taxon>Hologalegina</taxon>
        <taxon>IRL clade</taxon>
        <taxon>Fabeae</taxon>
        <taxon>Lathyrus</taxon>
    </lineage>
</organism>
<dbReference type="Pfam" id="PF00067">
    <property type="entry name" value="p450"/>
    <property type="match status" value="1"/>
</dbReference>
<dbReference type="PRINTS" id="PR00463">
    <property type="entry name" value="EP450I"/>
</dbReference>
<evidence type="ECO:0000256" key="3">
    <source>
        <dbReference type="ARBA" id="ARBA00023002"/>
    </source>
</evidence>
<protein>
    <recommendedName>
        <fullName evidence="10">Cytochrome P450</fullName>
    </recommendedName>
</protein>